<dbReference type="Proteomes" id="UP000325187">
    <property type="component" value="Unassembled WGS sequence"/>
</dbReference>
<dbReference type="EMBL" id="BKCL01000009">
    <property type="protein sequence ID" value="GEQ98841.1"/>
    <property type="molecule type" value="Genomic_DNA"/>
</dbReference>
<evidence type="ECO:0000313" key="3">
    <source>
        <dbReference type="Proteomes" id="UP000322084"/>
    </source>
</evidence>
<evidence type="ECO:0000313" key="4">
    <source>
        <dbReference type="Proteomes" id="UP000325187"/>
    </source>
</evidence>
<keyword evidence="4" id="KW-1185">Reference proteome</keyword>
<name>A0A5A7N0Z3_9PROT</name>
<gene>
    <name evidence="1" type="ORF">JCM17844_24780</name>
    <name evidence="2" type="ORF">JCM17845_19980</name>
</gene>
<evidence type="ECO:0000313" key="2">
    <source>
        <dbReference type="EMBL" id="GER01375.1"/>
    </source>
</evidence>
<dbReference type="AlphaFoldDB" id="A0A5A7N0Z3"/>
<protein>
    <submittedName>
        <fullName evidence="2">Uncharacterized protein</fullName>
    </submittedName>
</protein>
<comment type="caution">
    <text evidence="2">The sequence shown here is derived from an EMBL/GenBank/DDBJ whole genome shotgun (WGS) entry which is preliminary data.</text>
</comment>
<accession>A0A5A7MSC1</accession>
<dbReference type="Proteomes" id="UP000322084">
    <property type="component" value="Unassembled WGS sequence"/>
</dbReference>
<evidence type="ECO:0000313" key="1">
    <source>
        <dbReference type="EMBL" id="GEQ98841.1"/>
    </source>
</evidence>
<dbReference type="EMBL" id="BKCM01000009">
    <property type="protein sequence ID" value="GER01375.1"/>
    <property type="molecule type" value="Genomic_DNA"/>
</dbReference>
<sequence length="93" mass="10098">MGRPGYDRQILSFSPSSPNLQLVVAPFLHAYKTQKPTLSVSFKGKTQAELTRLVLPCSHDGISVNKQIVAFSLNPSFKALLKKGSLLDLMAPG</sequence>
<proteinExistence type="predicted"/>
<reference evidence="3 4" key="1">
    <citation type="submission" date="2019-09" db="EMBL/GenBank/DDBJ databases">
        <title>NBRP : Genome information of microbial organism related human and environment.</title>
        <authorList>
            <person name="Hattori M."/>
            <person name="Oshima K."/>
            <person name="Inaba H."/>
            <person name="Suda W."/>
            <person name="Sakamoto M."/>
            <person name="Iino T."/>
            <person name="Kitahara M."/>
            <person name="Oshida Y."/>
            <person name="Iida T."/>
            <person name="Kudo T."/>
            <person name="Itoh T."/>
            <person name="Ohkuma M."/>
        </authorList>
    </citation>
    <scope>NUCLEOTIDE SEQUENCE [LARGE SCALE GENOMIC DNA]</scope>
    <source>
        <strain evidence="1 3">Hi-2</strain>
        <strain evidence="2 4">Mie-1</strain>
    </source>
</reference>
<organism evidence="2 4">
    <name type="scientific">Iodidimonas gelatinilytica</name>
    <dbReference type="NCBI Taxonomy" id="1236966"/>
    <lineage>
        <taxon>Bacteria</taxon>
        <taxon>Pseudomonadati</taxon>
        <taxon>Pseudomonadota</taxon>
        <taxon>Alphaproteobacteria</taxon>
        <taxon>Iodidimonadales</taxon>
        <taxon>Iodidimonadaceae</taxon>
        <taxon>Iodidimonas</taxon>
    </lineage>
</organism>
<accession>A0A5A7N0Z3</accession>